<protein>
    <submittedName>
        <fullName evidence="8">DoxX family protein</fullName>
    </submittedName>
</protein>
<evidence type="ECO:0000256" key="1">
    <source>
        <dbReference type="ARBA" id="ARBA00004651"/>
    </source>
</evidence>
<dbReference type="AlphaFoldDB" id="A0A3L7A970"/>
<comment type="similarity">
    <text evidence="2">Belongs to the DoxX family.</text>
</comment>
<feature type="transmembrane region" description="Helical" evidence="7">
    <location>
        <begin position="74"/>
        <end position="94"/>
    </location>
</feature>
<dbReference type="PANTHER" id="PTHR33452:SF1">
    <property type="entry name" value="INNER MEMBRANE PROTEIN YPHA-RELATED"/>
    <property type="match status" value="1"/>
</dbReference>
<reference evidence="8 9" key="1">
    <citation type="submission" date="2018-10" db="EMBL/GenBank/DDBJ databases">
        <title>Xanthobacter tagetidis genome sequencing and assembly.</title>
        <authorList>
            <person name="Maclea K.S."/>
            <person name="Goen A.E."/>
            <person name="Fatima S.A."/>
        </authorList>
    </citation>
    <scope>NUCLEOTIDE SEQUENCE [LARGE SCALE GENOMIC DNA]</scope>
    <source>
        <strain evidence="8 9">ATCC 700314</strain>
    </source>
</reference>
<keyword evidence="6 7" id="KW-0472">Membrane</keyword>
<dbReference type="GO" id="GO:0005886">
    <property type="term" value="C:plasma membrane"/>
    <property type="evidence" value="ECO:0007669"/>
    <property type="project" value="UniProtKB-SubCell"/>
</dbReference>
<dbReference type="OrthoDB" id="9810206at2"/>
<keyword evidence="4 7" id="KW-0812">Transmembrane</keyword>
<dbReference type="Pfam" id="PF07681">
    <property type="entry name" value="DoxX"/>
    <property type="match status" value="1"/>
</dbReference>
<evidence type="ECO:0000256" key="2">
    <source>
        <dbReference type="ARBA" id="ARBA00006679"/>
    </source>
</evidence>
<gene>
    <name evidence="8" type="ORF">D9R14_14600</name>
</gene>
<feature type="transmembrane region" description="Helical" evidence="7">
    <location>
        <begin position="45"/>
        <end position="67"/>
    </location>
</feature>
<dbReference type="InterPro" id="IPR051907">
    <property type="entry name" value="DoxX-like_oxidoreductase"/>
</dbReference>
<comment type="caution">
    <text evidence="8">The sequence shown here is derived from an EMBL/GenBank/DDBJ whole genome shotgun (WGS) entry which is preliminary data.</text>
</comment>
<evidence type="ECO:0000313" key="9">
    <source>
        <dbReference type="Proteomes" id="UP000269692"/>
    </source>
</evidence>
<feature type="transmembrane region" description="Helical" evidence="7">
    <location>
        <begin position="7"/>
        <end position="25"/>
    </location>
</feature>
<feature type="transmembrane region" description="Helical" evidence="7">
    <location>
        <begin position="106"/>
        <end position="129"/>
    </location>
</feature>
<dbReference type="Proteomes" id="UP000269692">
    <property type="component" value="Unassembled WGS sequence"/>
</dbReference>
<proteinExistence type="inferred from homology"/>
<evidence type="ECO:0000256" key="4">
    <source>
        <dbReference type="ARBA" id="ARBA00022692"/>
    </source>
</evidence>
<evidence type="ECO:0000256" key="6">
    <source>
        <dbReference type="ARBA" id="ARBA00023136"/>
    </source>
</evidence>
<keyword evidence="9" id="KW-1185">Reference proteome</keyword>
<sequence length="137" mass="14435">MHLLDDVALLFGRLFMAALFLPSGIQKATNISGITGMLASKGLPYPSTLAILAVIVEIAAPVALILGIASRLTAILLIGFTVVATLTAHAYWQMPEAAQAAQQIQFFKNLAVIGGLLFYFASGPGAISLERQVGHRS</sequence>
<evidence type="ECO:0000256" key="7">
    <source>
        <dbReference type="SAM" id="Phobius"/>
    </source>
</evidence>
<comment type="subcellular location">
    <subcellularLocation>
        <location evidence="1">Cell membrane</location>
        <topology evidence="1">Multi-pass membrane protein</topology>
    </subcellularLocation>
</comment>
<dbReference type="RefSeq" id="WP_121624078.1">
    <property type="nucleotide sequence ID" value="NZ_JACIIW010000007.1"/>
</dbReference>
<accession>A0A3L7A970</accession>
<evidence type="ECO:0000256" key="3">
    <source>
        <dbReference type="ARBA" id="ARBA00022475"/>
    </source>
</evidence>
<organism evidence="8 9">
    <name type="scientific">Xanthobacter tagetidis</name>
    <dbReference type="NCBI Taxonomy" id="60216"/>
    <lineage>
        <taxon>Bacteria</taxon>
        <taxon>Pseudomonadati</taxon>
        <taxon>Pseudomonadota</taxon>
        <taxon>Alphaproteobacteria</taxon>
        <taxon>Hyphomicrobiales</taxon>
        <taxon>Xanthobacteraceae</taxon>
        <taxon>Xanthobacter</taxon>
    </lineage>
</organism>
<evidence type="ECO:0000256" key="5">
    <source>
        <dbReference type="ARBA" id="ARBA00022989"/>
    </source>
</evidence>
<name>A0A3L7A970_9HYPH</name>
<dbReference type="InterPro" id="IPR032808">
    <property type="entry name" value="DoxX"/>
</dbReference>
<keyword evidence="3" id="KW-1003">Cell membrane</keyword>
<evidence type="ECO:0000313" key="8">
    <source>
        <dbReference type="EMBL" id="RLP76624.1"/>
    </source>
</evidence>
<keyword evidence="5 7" id="KW-1133">Transmembrane helix</keyword>
<dbReference type="PANTHER" id="PTHR33452">
    <property type="entry name" value="OXIDOREDUCTASE CATD-RELATED"/>
    <property type="match status" value="1"/>
</dbReference>
<dbReference type="EMBL" id="RCTF01000012">
    <property type="protein sequence ID" value="RLP76624.1"/>
    <property type="molecule type" value="Genomic_DNA"/>
</dbReference>